<evidence type="ECO:0000313" key="2">
    <source>
        <dbReference type="Proteomes" id="UP000254346"/>
    </source>
</evidence>
<organism evidence="1 2">
    <name type="scientific">Salmonella enterica I</name>
    <dbReference type="NCBI Taxonomy" id="59201"/>
    <lineage>
        <taxon>Bacteria</taxon>
        <taxon>Pseudomonadati</taxon>
        <taxon>Pseudomonadota</taxon>
        <taxon>Gammaproteobacteria</taxon>
        <taxon>Enterobacterales</taxon>
        <taxon>Enterobacteriaceae</taxon>
        <taxon>Salmonella</taxon>
    </lineage>
</organism>
<dbReference type="Proteomes" id="UP000254346">
    <property type="component" value="Unassembled WGS sequence"/>
</dbReference>
<protein>
    <submittedName>
        <fullName evidence="1">Large repetitive protein</fullName>
    </submittedName>
</protein>
<proteinExistence type="predicted"/>
<name>A0A379VZJ8_SALET</name>
<dbReference type="EMBL" id="UGXR01000001">
    <property type="protein sequence ID" value="SUH11664.1"/>
    <property type="molecule type" value="Genomic_DNA"/>
</dbReference>
<evidence type="ECO:0000313" key="1">
    <source>
        <dbReference type="EMBL" id="SUH11664.1"/>
    </source>
</evidence>
<reference evidence="1 2" key="1">
    <citation type="submission" date="2018-06" db="EMBL/GenBank/DDBJ databases">
        <authorList>
            <consortium name="Pathogen Informatics"/>
            <person name="Doyle S."/>
        </authorList>
    </citation>
    <scope>NUCLEOTIDE SEQUENCE [LARGE SCALE GENOMIC DNA]</scope>
    <source>
        <strain evidence="1 2">NCTC8256</strain>
    </source>
</reference>
<sequence>MTQVVVQVMRDGHSEEVELTQTNGQWRLYLAARGLMATIR</sequence>
<gene>
    <name evidence="1" type="ORF">NCTC8256_05718</name>
</gene>
<accession>A0A379VZJ8</accession>
<dbReference type="AlphaFoldDB" id="A0A379VZJ8"/>